<sequence>MYDCGFPDANGERFTWSYTLGYLYCSWGLILWLFRLRRESGRPVSSFSIIPLPYHREGSADPAIKH</sequence>
<keyword evidence="1" id="KW-1133">Transmembrane helix</keyword>
<dbReference type="Proteomes" id="UP000095287">
    <property type="component" value="Unplaced"/>
</dbReference>
<accession>A0A1I8AGI9</accession>
<reference evidence="3" key="1">
    <citation type="submission" date="2016-11" db="UniProtKB">
        <authorList>
            <consortium name="WormBaseParasite"/>
        </authorList>
    </citation>
    <scope>IDENTIFICATION</scope>
</reference>
<evidence type="ECO:0000256" key="1">
    <source>
        <dbReference type="SAM" id="Phobius"/>
    </source>
</evidence>
<keyword evidence="1" id="KW-0812">Transmembrane</keyword>
<evidence type="ECO:0000313" key="3">
    <source>
        <dbReference type="WBParaSite" id="L893_g571.t1"/>
    </source>
</evidence>
<feature type="transmembrane region" description="Helical" evidence="1">
    <location>
        <begin position="15"/>
        <end position="34"/>
    </location>
</feature>
<dbReference type="WBParaSite" id="L893_g571.t1">
    <property type="protein sequence ID" value="L893_g571.t1"/>
    <property type="gene ID" value="L893_g571"/>
</dbReference>
<evidence type="ECO:0000313" key="2">
    <source>
        <dbReference type="Proteomes" id="UP000095287"/>
    </source>
</evidence>
<keyword evidence="2" id="KW-1185">Reference proteome</keyword>
<dbReference type="AlphaFoldDB" id="A0A1I8AGI9"/>
<proteinExistence type="predicted"/>
<name>A0A1I8AGI9_9BILA</name>
<keyword evidence="1" id="KW-0472">Membrane</keyword>
<organism evidence="2 3">
    <name type="scientific">Steinernema glaseri</name>
    <dbReference type="NCBI Taxonomy" id="37863"/>
    <lineage>
        <taxon>Eukaryota</taxon>
        <taxon>Metazoa</taxon>
        <taxon>Ecdysozoa</taxon>
        <taxon>Nematoda</taxon>
        <taxon>Chromadorea</taxon>
        <taxon>Rhabditida</taxon>
        <taxon>Tylenchina</taxon>
        <taxon>Panagrolaimomorpha</taxon>
        <taxon>Strongyloidoidea</taxon>
        <taxon>Steinernematidae</taxon>
        <taxon>Steinernema</taxon>
    </lineage>
</organism>
<protein>
    <submittedName>
        <fullName evidence="3">Transporter</fullName>
    </submittedName>
</protein>